<proteinExistence type="predicted"/>
<evidence type="ECO:0000313" key="2">
    <source>
        <dbReference type="Proteomes" id="UP001272137"/>
    </source>
</evidence>
<accession>A0AAW9CXU9</accession>
<organism evidence="1 2">
    <name type="scientific">Burkholderia thailandensis</name>
    <dbReference type="NCBI Taxonomy" id="57975"/>
    <lineage>
        <taxon>Bacteria</taxon>
        <taxon>Pseudomonadati</taxon>
        <taxon>Pseudomonadota</taxon>
        <taxon>Betaproteobacteria</taxon>
        <taxon>Burkholderiales</taxon>
        <taxon>Burkholderiaceae</taxon>
        <taxon>Burkholderia</taxon>
        <taxon>pseudomallei group</taxon>
    </lineage>
</organism>
<dbReference type="AlphaFoldDB" id="A0AAW9CXU9"/>
<gene>
    <name evidence="1" type="ORF">C7S16_5880</name>
</gene>
<dbReference type="Proteomes" id="UP001272137">
    <property type="component" value="Unassembled WGS sequence"/>
</dbReference>
<evidence type="ECO:0000313" key="1">
    <source>
        <dbReference type="EMBL" id="MDW9252594.1"/>
    </source>
</evidence>
<sequence>MTTSPRHAKQNNAACDIAHAVINAPTVIGKNRHELSIRAPII</sequence>
<comment type="caution">
    <text evidence="1">The sequence shown here is derived from an EMBL/GenBank/DDBJ whole genome shotgun (WGS) entry which is preliminary data.</text>
</comment>
<protein>
    <submittedName>
        <fullName evidence="1">Uncharacterized protein</fullName>
    </submittedName>
</protein>
<dbReference type="EMBL" id="QXCT01000001">
    <property type="protein sequence ID" value="MDW9252594.1"/>
    <property type="molecule type" value="Genomic_DNA"/>
</dbReference>
<reference evidence="1" key="1">
    <citation type="submission" date="2018-08" db="EMBL/GenBank/DDBJ databases">
        <title>Identification of Burkholderia cepacia strains that express a Burkholderia pseudomallei-like capsular polysaccharide.</title>
        <authorList>
            <person name="Burtnick M.N."/>
            <person name="Vongsouvath M."/>
            <person name="Newton P."/>
            <person name="Wuthiekanun V."/>
            <person name="Limmathurotsakul D."/>
            <person name="Brett P.J."/>
            <person name="Chantratita N."/>
            <person name="Dance D.A."/>
        </authorList>
    </citation>
    <scope>NUCLEOTIDE SEQUENCE</scope>
    <source>
        <strain evidence="1">SBXCC001</strain>
    </source>
</reference>
<name>A0AAW9CXU9_BURTH</name>